<dbReference type="SMART" id="SM00645">
    <property type="entry name" value="Pept_C1"/>
    <property type="match status" value="1"/>
</dbReference>
<organism evidence="4 5">
    <name type="scientific">Romanomermis culicivorax</name>
    <name type="common">Nematode worm</name>
    <dbReference type="NCBI Taxonomy" id="13658"/>
    <lineage>
        <taxon>Eukaryota</taxon>
        <taxon>Metazoa</taxon>
        <taxon>Ecdysozoa</taxon>
        <taxon>Nematoda</taxon>
        <taxon>Enoplea</taxon>
        <taxon>Dorylaimia</taxon>
        <taxon>Mermithida</taxon>
        <taxon>Mermithoidea</taxon>
        <taxon>Mermithidae</taxon>
        <taxon>Romanomermis</taxon>
    </lineage>
</organism>
<dbReference type="InterPro" id="IPR025661">
    <property type="entry name" value="Pept_asp_AS"/>
</dbReference>
<dbReference type="InterPro" id="IPR013128">
    <property type="entry name" value="Peptidase_C1A"/>
</dbReference>
<dbReference type="GO" id="GO:0006508">
    <property type="term" value="P:proteolysis"/>
    <property type="evidence" value="ECO:0007669"/>
    <property type="project" value="InterPro"/>
</dbReference>
<name>A0A915KKG6_ROMCU</name>
<dbReference type="OMA" id="DCIVGDM"/>
<protein>
    <submittedName>
        <fullName evidence="5">Peptidase C1A papain C-terminal domain-containing protein</fullName>
    </submittedName>
</protein>
<reference evidence="5" key="1">
    <citation type="submission" date="2022-11" db="UniProtKB">
        <authorList>
            <consortium name="WormBaseParasite"/>
        </authorList>
    </citation>
    <scope>IDENTIFICATION</scope>
</reference>
<dbReference type="Pfam" id="PF00112">
    <property type="entry name" value="Peptidase_C1"/>
    <property type="match status" value="2"/>
</dbReference>
<dbReference type="PANTHER" id="PTHR12411">
    <property type="entry name" value="CYSTEINE PROTEASE FAMILY C1-RELATED"/>
    <property type="match status" value="1"/>
</dbReference>
<dbReference type="Gene3D" id="3.90.70.10">
    <property type="entry name" value="Cysteine proteinases"/>
    <property type="match status" value="2"/>
</dbReference>
<dbReference type="WBParaSite" id="nRc.2.0.1.t38334-RA">
    <property type="protein sequence ID" value="nRc.2.0.1.t38334-RA"/>
    <property type="gene ID" value="nRc.2.0.1.g38334"/>
</dbReference>
<keyword evidence="2" id="KW-0732">Signal</keyword>
<sequence>MLNFAWFFLFAIFYCAQCGHYLREPCYVKRQSKSTNEVYKYYERVKSKNRYAYIRDNLPATWDWRNVSGKNYCGPTRNQHIPQYCGSCWAMSSTSSLADRVNIKRQAHWPVAYLSVQYVLDCANAGSCHGGDMLPVYEFAHKHGIVDESCNNYQAKDQKCTSFNKCGNCVTFGQCAPVTNYTLFKVSEYGSINHAISVVGWGVDNNGVEYWIGRNSWGSPWGERGFFRLVTSAYKNNTGNKYNLAIEEDCSFGIPANY</sequence>
<dbReference type="AlphaFoldDB" id="A0A915KKG6"/>
<keyword evidence="4" id="KW-1185">Reference proteome</keyword>
<evidence type="ECO:0000256" key="1">
    <source>
        <dbReference type="ARBA" id="ARBA00008455"/>
    </source>
</evidence>
<dbReference type="InterPro" id="IPR038765">
    <property type="entry name" value="Papain-like_cys_pep_sf"/>
</dbReference>
<dbReference type="Proteomes" id="UP000887565">
    <property type="component" value="Unplaced"/>
</dbReference>
<accession>A0A915KKG6</accession>
<evidence type="ECO:0000313" key="5">
    <source>
        <dbReference type="WBParaSite" id="nRc.2.0.1.t38334-RA"/>
    </source>
</evidence>
<dbReference type="SUPFAM" id="SSF54001">
    <property type="entry name" value="Cysteine proteinases"/>
    <property type="match status" value="1"/>
</dbReference>
<evidence type="ECO:0000313" key="4">
    <source>
        <dbReference type="Proteomes" id="UP000887565"/>
    </source>
</evidence>
<dbReference type="GO" id="GO:0008234">
    <property type="term" value="F:cysteine-type peptidase activity"/>
    <property type="evidence" value="ECO:0007669"/>
    <property type="project" value="InterPro"/>
</dbReference>
<proteinExistence type="inferred from homology"/>
<feature type="signal peptide" evidence="2">
    <location>
        <begin position="1"/>
        <end position="18"/>
    </location>
</feature>
<dbReference type="PROSITE" id="PS00640">
    <property type="entry name" value="THIOL_PROTEASE_ASN"/>
    <property type="match status" value="1"/>
</dbReference>
<feature type="chain" id="PRO_5036723479" evidence="2">
    <location>
        <begin position="19"/>
        <end position="258"/>
    </location>
</feature>
<dbReference type="PRINTS" id="PR00705">
    <property type="entry name" value="PAPAIN"/>
</dbReference>
<evidence type="ECO:0000256" key="2">
    <source>
        <dbReference type="SAM" id="SignalP"/>
    </source>
</evidence>
<evidence type="ECO:0000259" key="3">
    <source>
        <dbReference type="SMART" id="SM00645"/>
    </source>
</evidence>
<feature type="domain" description="Peptidase C1A papain C-terminal" evidence="3">
    <location>
        <begin position="58"/>
        <end position="254"/>
    </location>
</feature>
<comment type="similarity">
    <text evidence="1">Belongs to the peptidase C1 family.</text>
</comment>
<dbReference type="InterPro" id="IPR000668">
    <property type="entry name" value="Peptidase_C1A_C"/>
</dbReference>